<dbReference type="RefSeq" id="WP_189958153.1">
    <property type="nucleotide sequence ID" value="NZ_BMVG01000034.1"/>
</dbReference>
<dbReference type="AlphaFoldDB" id="A0A918YQ85"/>
<protein>
    <recommendedName>
        <fullName evidence="3">Butirosin biosynthesis protein H N-terminal domain-containing protein</fullName>
    </recommendedName>
</protein>
<sequence>MDSHIVERYGESAVNCLTGSYSVLAGLAGRPVAEQTVFECGDGYLFQAGLDESGYPEYIFPVEEAGALGMTRSGFTVHKEPIDFDAPGPHLQALLARHRAVIVWVNTAHLNYADVYRDNNPYLHAVVVQGIAANHSHVDVHDSLVVGPQPYSCRAVVTIDDLVRSAADRIKSDAHDAMGFFYAVSDDLLAADSPDPAAADGEGRPNGAELSGALTRQAERFFAEERFREAIRRYQALCEECFAGSSERAAYGARRLFHHASVLYAVPSLKLMAHSLRAAGASERSLTLHAEATRHWEAMGVLALRYEATSAPSVRQRITQRFDQLDEVTAKLWESVAAAPETHTRPS</sequence>
<evidence type="ECO:0000313" key="2">
    <source>
        <dbReference type="Proteomes" id="UP000655443"/>
    </source>
</evidence>
<evidence type="ECO:0008006" key="3">
    <source>
        <dbReference type="Google" id="ProtNLM"/>
    </source>
</evidence>
<organism evidence="1 2">
    <name type="scientific">Streptomyces alanosinicus</name>
    <dbReference type="NCBI Taxonomy" id="68171"/>
    <lineage>
        <taxon>Bacteria</taxon>
        <taxon>Bacillati</taxon>
        <taxon>Actinomycetota</taxon>
        <taxon>Actinomycetes</taxon>
        <taxon>Kitasatosporales</taxon>
        <taxon>Streptomycetaceae</taxon>
        <taxon>Streptomyces</taxon>
    </lineage>
</organism>
<proteinExistence type="predicted"/>
<comment type="caution">
    <text evidence="1">The sequence shown here is derived from an EMBL/GenBank/DDBJ whole genome shotgun (WGS) entry which is preliminary data.</text>
</comment>
<gene>
    <name evidence="1" type="ORF">GCM10010339_75960</name>
</gene>
<keyword evidence="2" id="KW-1185">Reference proteome</keyword>
<dbReference type="Proteomes" id="UP000655443">
    <property type="component" value="Unassembled WGS sequence"/>
</dbReference>
<reference evidence="1" key="2">
    <citation type="submission" date="2020-09" db="EMBL/GenBank/DDBJ databases">
        <authorList>
            <person name="Sun Q."/>
            <person name="Ohkuma M."/>
        </authorList>
    </citation>
    <scope>NUCLEOTIDE SEQUENCE</scope>
    <source>
        <strain evidence="1">JCM 4714</strain>
    </source>
</reference>
<name>A0A918YQ85_9ACTN</name>
<evidence type="ECO:0000313" key="1">
    <source>
        <dbReference type="EMBL" id="GHE12502.1"/>
    </source>
</evidence>
<dbReference type="EMBL" id="BMVG01000034">
    <property type="protein sequence ID" value="GHE12502.1"/>
    <property type="molecule type" value="Genomic_DNA"/>
</dbReference>
<reference evidence="1" key="1">
    <citation type="journal article" date="2014" name="Int. J. Syst. Evol. Microbiol.">
        <title>Complete genome sequence of Corynebacterium casei LMG S-19264T (=DSM 44701T), isolated from a smear-ripened cheese.</title>
        <authorList>
            <consortium name="US DOE Joint Genome Institute (JGI-PGF)"/>
            <person name="Walter F."/>
            <person name="Albersmeier A."/>
            <person name="Kalinowski J."/>
            <person name="Ruckert C."/>
        </authorList>
    </citation>
    <scope>NUCLEOTIDE SEQUENCE</scope>
    <source>
        <strain evidence="1">JCM 4714</strain>
    </source>
</reference>
<accession>A0A918YQ85</accession>